<dbReference type="Proteomes" id="UP001196413">
    <property type="component" value="Unassembled WGS sequence"/>
</dbReference>
<evidence type="ECO:0000313" key="2">
    <source>
        <dbReference type="Proteomes" id="UP001196413"/>
    </source>
</evidence>
<protein>
    <submittedName>
        <fullName evidence="1">Uncharacterized protein</fullName>
    </submittedName>
</protein>
<dbReference type="AlphaFoldDB" id="A0AAD5MUX7"/>
<name>A0AAD5MUX7_PARTN</name>
<dbReference type="EMBL" id="JAHQIW010002403">
    <property type="protein sequence ID" value="KAJ1355252.1"/>
    <property type="molecule type" value="Genomic_DNA"/>
</dbReference>
<gene>
    <name evidence="1" type="ORF">KIN20_012584</name>
</gene>
<comment type="caution">
    <text evidence="1">The sequence shown here is derived from an EMBL/GenBank/DDBJ whole genome shotgun (WGS) entry which is preliminary data.</text>
</comment>
<sequence>MDVIREPMTISSMVGSRKSYKVLLKARSAPEKNIGIGDAVMARAFDLSEMRISLPSEFKCFANHCSRSKWSQESAHFAVALVRPVSNSRKYPMMSPYTLPMRKVFDVQKLLIYTWLEFANASLRAVSIVAASKMRRREPNISRSTREIGPFTEISSPSSTRTFTASGPSNLPVIALYTNNNLITTRIPGIATIIGAFQAFVQRFVMQTIAKSSWLNSRRRCNKMLWIRMLRSGPFGSHLLAVTVIVDGT</sequence>
<proteinExistence type="predicted"/>
<accession>A0AAD5MUX7</accession>
<organism evidence="1 2">
    <name type="scientific">Parelaphostrongylus tenuis</name>
    <name type="common">Meningeal worm</name>
    <dbReference type="NCBI Taxonomy" id="148309"/>
    <lineage>
        <taxon>Eukaryota</taxon>
        <taxon>Metazoa</taxon>
        <taxon>Ecdysozoa</taxon>
        <taxon>Nematoda</taxon>
        <taxon>Chromadorea</taxon>
        <taxon>Rhabditida</taxon>
        <taxon>Rhabditina</taxon>
        <taxon>Rhabditomorpha</taxon>
        <taxon>Strongyloidea</taxon>
        <taxon>Metastrongylidae</taxon>
        <taxon>Parelaphostrongylus</taxon>
    </lineage>
</organism>
<keyword evidence="2" id="KW-1185">Reference proteome</keyword>
<evidence type="ECO:0000313" key="1">
    <source>
        <dbReference type="EMBL" id="KAJ1355252.1"/>
    </source>
</evidence>
<reference evidence="1" key="1">
    <citation type="submission" date="2021-06" db="EMBL/GenBank/DDBJ databases">
        <title>Parelaphostrongylus tenuis whole genome reference sequence.</title>
        <authorList>
            <person name="Garwood T.J."/>
            <person name="Larsen P.A."/>
            <person name="Fountain-Jones N.M."/>
            <person name="Garbe J.R."/>
            <person name="Macchietto M.G."/>
            <person name="Kania S.A."/>
            <person name="Gerhold R.W."/>
            <person name="Richards J.E."/>
            <person name="Wolf T.M."/>
        </authorList>
    </citation>
    <scope>NUCLEOTIDE SEQUENCE</scope>
    <source>
        <strain evidence="1">MNPRO001-30</strain>
        <tissue evidence="1">Meninges</tissue>
    </source>
</reference>